<comment type="caution">
    <text evidence="5">The sequence shown here is derived from an EMBL/GenBank/DDBJ whole genome shotgun (WGS) entry which is preliminary data.</text>
</comment>
<feature type="region of interest" description="Disordered" evidence="3">
    <location>
        <begin position="556"/>
        <end position="577"/>
    </location>
</feature>
<name>A0A397HVU0_ASPTH</name>
<dbReference type="VEuPathDB" id="FungiDB:CDV56_108085"/>
<dbReference type="Proteomes" id="UP000215305">
    <property type="component" value="Unassembled WGS sequence"/>
</dbReference>
<evidence type="ECO:0000313" key="6">
    <source>
        <dbReference type="Proteomes" id="UP000215305"/>
    </source>
</evidence>
<reference evidence="5" key="1">
    <citation type="submission" date="2018-08" db="EMBL/GenBank/DDBJ databases">
        <title>Draft genome sequence of azole-resistant Aspergillus thermomutatus (Neosartorya pseudofischeri) strain HMR AF 39, isolated from a human nasal aspirate.</title>
        <authorList>
            <person name="Parent-Michaud M."/>
            <person name="Dufresne P.J."/>
            <person name="Fournier E."/>
            <person name="Martineau C."/>
            <person name="Moreira S."/>
            <person name="Perkins V."/>
            <person name="De Repentigny L."/>
            <person name="Dufresne S.F."/>
        </authorList>
    </citation>
    <scope>NUCLEOTIDE SEQUENCE [LARGE SCALE GENOMIC DNA]</scope>
    <source>
        <strain evidence="5">HMR AF 39</strain>
    </source>
</reference>
<sequence length="938" mass="106123">MARTKQVAFIRRYNHKSPVFLDHCGNSYTVVGATPDSCSNPSTIIKLSIHLYTLSALTEPPEEIGSKLLSSHGITGSGNLHDYWPRVDVYSPLGSIEECMEHHRAEKIYRNKAVEEMHREARASADNEEGAEEAVRSLRGKQPLPHIVPSWACTERFWNQYSYGHGWRYRSFILVVPEDCRCWDDVEEKGLWIVCFDQDVTPAMETHMWDCQRDEDLEIDNGEGWVEVERIEYGPPVLIKRVSLCREDQQPGGRGNSTITSTLYDMWNQITRVLNDCTYRHPLCYGCAEDAPHECELEMDDHYFDEDAQCVACRQASEYRRRSKRLNCHGEIVCKRTPKALEAAVWKQISKTLESSGICTNSNTVTNTLWLQMTNSFMLPIKQAILDLAELQVAHERNDDDTEDVPPSFGSGRRQRVKRFETKLAGWFGRVVCDEGHAAKTVRTRVHQAVARLEALHVWFLTATPLYNWAFDLCGYLAILYSGLRRSNIIDDTADDTDWFAEYKQYANMQHLPTPPPYRLLMPKAFVSLFQRGHLAPQNAYWALPAQEMVRVAAEANDDDAPEEVNPTTPGGPGEAQARMSLSAEAPAYDAACQELALDPVNPLLVIPSNMNQPATTLKPWQVIALAVIPETDDESYNKSLEPSYKRERDWNGEDDGPTCRDSPNPWCIGWDQDDKKVPLDERAFKKSSLMHGTDNKAFTQLPSSVGGRESTKFGNEDESTNENLNNEIDIDACETGGITTMIENEDFSGFLTDHDELIQEDLEDETGNDTLSKHLILRISTIRRCIIDCCQGHAVMSTHRTHAGCLLTNSSIVRNTTIIFRHTSLRIHCTCQLKSLSTKDIVSDEDVSKYPWGRPAYALQATLAKAPRYTRDAVFTLEANNALRRIESWFFKLSKLDVATIEDWAFPAKVRDPVLAILKLLGADNTTHPGFFKPDGN</sequence>
<feature type="domain" description="SNF2 N-terminal" evidence="4">
    <location>
        <begin position="425"/>
        <end position="481"/>
    </location>
</feature>
<gene>
    <name evidence="5" type="ORF">CDV56_108085</name>
</gene>
<evidence type="ECO:0000256" key="3">
    <source>
        <dbReference type="SAM" id="MobiDB-lite"/>
    </source>
</evidence>
<evidence type="ECO:0000256" key="2">
    <source>
        <dbReference type="ARBA" id="ARBA00022840"/>
    </source>
</evidence>
<dbReference type="SUPFAM" id="SSF52540">
    <property type="entry name" value="P-loop containing nucleoside triphosphate hydrolases"/>
    <property type="match status" value="1"/>
</dbReference>
<dbReference type="InterPro" id="IPR000330">
    <property type="entry name" value="SNF2_N"/>
</dbReference>
<keyword evidence="6" id="KW-1185">Reference proteome</keyword>
<dbReference type="AlphaFoldDB" id="A0A397HVU0"/>
<dbReference type="EMBL" id="NKHU02000007">
    <property type="protein sequence ID" value="RHZ67335.1"/>
    <property type="molecule type" value="Genomic_DNA"/>
</dbReference>
<dbReference type="Pfam" id="PF00176">
    <property type="entry name" value="SNF2-rel_dom"/>
    <property type="match status" value="1"/>
</dbReference>
<evidence type="ECO:0000256" key="1">
    <source>
        <dbReference type="ARBA" id="ARBA00022741"/>
    </source>
</evidence>
<keyword evidence="2" id="KW-0067">ATP-binding</keyword>
<protein>
    <recommendedName>
        <fullName evidence="4">SNF2 N-terminal domain-containing protein</fullName>
    </recommendedName>
</protein>
<evidence type="ECO:0000313" key="5">
    <source>
        <dbReference type="EMBL" id="RHZ67335.1"/>
    </source>
</evidence>
<feature type="region of interest" description="Disordered" evidence="3">
    <location>
        <begin position="696"/>
        <end position="722"/>
    </location>
</feature>
<proteinExistence type="predicted"/>
<dbReference type="OrthoDB" id="3832628at2759"/>
<evidence type="ECO:0000259" key="4">
    <source>
        <dbReference type="Pfam" id="PF00176"/>
    </source>
</evidence>
<organism evidence="5 6">
    <name type="scientific">Aspergillus thermomutatus</name>
    <name type="common">Neosartorya pseudofischeri</name>
    <dbReference type="NCBI Taxonomy" id="41047"/>
    <lineage>
        <taxon>Eukaryota</taxon>
        <taxon>Fungi</taxon>
        <taxon>Dikarya</taxon>
        <taxon>Ascomycota</taxon>
        <taxon>Pezizomycotina</taxon>
        <taxon>Eurotiomycetes</taxon>
        <taxon>Eurotiomycetidae</taxon>
        <taxon>Eurotiales</taxon>
        <taxon>Aspergillaceae</taxon>
        <taxon>Aspergillus</taxon>
        <taxon>Aspergillus subgen. Fumigati</taxon>
    </lineage>
</organism>
<dbReference type="RefSeq" id="XP_026618586.1">
    <property type="nucleotide sequence ID" value="XM_026761704.1"/>
</dbReference>
<keyword evidence="1" id="KW-0547">Nucleotide-binding</keyword>
<dbReference type="GO" id="GO:0005524">
    <property type="term" value="F:ATP binding"/>
    <property type="evidence" value="ECO:0007669"/>
    <property type="project" value="InterPro"/>
</dbReference>
<dbReference type="InterPro" id="IPR038718">
    <property type="entry name" value="SNF2-like_sf"/>
</dbReference>
<accession>A0A397HVU0</accession>
<dbReference type="Gene3D" id="3.40.50.10810">
    <property type="entry name" value="Tandem AAA-ATPase domain"/>
    <property type="match status" value="1"/>
</dbReference>
<dbReference type="InterPro" id="IPR027417">
    <property type="entry name" value="P-loop_NTPase"/>
</dbReference>
<dbReference type="GeneID" id="38130059"/>